<dbReference type="Gene3D" id="1.10.1660.10">
    <property type="match status" value="1"/>
</dbReference>
<dbReference type="RefSeq" id="WP_345234286.1">
    <property type="nucleotide sequence ID" value="NZ_BAABIQ010000043.1"/>
</dbReference>
<reference evidence="3" key="1">
    <citation type="journal article" date="2019" name="Int. J. Syst. Evol. Microbiol.">
        <title>The Global Catalogue of Microorganisms (GCM) 10K type strain sequencing project: providing services to taxonomists for standard genome sequencing and annotation.</title>
        <authorList>
            <consortium name="The Broad Institute Genomics Platform"/>
            <consortium name="The Broad Institute Genome Sequencing Center for Infectious Disease"/>
            <person name="Wu L."/>
            <person name="Ma J."/>
        </authorList>
    </citation>
    <scope>NUCLEOTIDE SEQUENCE [LARGE SCALE GENOMIC DNA]</scope>
    <source>
        <strain evidence="3">JCM 18200</strain>
    </source>
</reference>
<keyword evidence="1" id="KW-0175">Coiled coil</keyword>
<dbReference type="Pfam" id="PF13591">
    <property type="entry name" value="MerR_2"/>
    <property type="match status" value="1"/>
</dbReference>
<dbReference type="Proteomes" id="UP001501411">
    <property type="component" value="Unassembled WGS sequence"/>
</dbReference>
<organism evidence="2 3">
    <name type="scientific">Olivibacter ginsenosidimutans</name>
    <dbReference type="NCBI Taxonomy" id="1176537"/>
    <lineage>
        <taxon>Bacteria</taxon>
        <taxon>Pseudomonadati</taxon>
        <taxon>Bacteroidota</taxon>
        <taxon>Sphingobacteriia</taxon>
        <taxon>Sphingobacteriales</taxon>
        <taxon>Sphingobacteriaceae</taxon>
        <taxon>Olivibacter</taxon>
    </lineage>
</organism>
<proteinExistence type="predicted"/>
<protein>
    <submittedName>
        <fullName evidence="2">Chaperone modulator CbpM</fullName>
    </submittedName>
</protein>
<dbReference type="EMBL" id="BAABIQ010000043">
    <property type="protein sequence ID" value="GAA4804763.1"/>
    <property type="molecule type" value="Genomic_DNA"/>
</dbReference>
<evidence type="ECO:0000313" key="3">
    <source>
        <dbReference type="Proteomes" id="UP001501411"/>
    </source>
</evidence>
<feature type="coiled-coil region" evidence="1">
    <location>
        <begin position="70"/>
        <end position="97"/>
    </location>
</feature>
<evidence type="ECO:0000313" key="2">
    <source>
        <dbReference type="EMBL" id="GAA4804763.1"/>
    </source>
</evidence>
<sequence>MESTLILIKEYCAQCHVEHTFVQSLQDEGLIDITVIADERYLPEEQLEDLEQFRRWYYDLHINIEGIDALRHLVRKVNHMQQEIKSLKNRLRLHEEGW</sequence>
<gene>
    <name evidence="2" type="ORF">GCM10023231_37380</name>
</gene>
<name>A0ABP9C7K8_9SPHI</name>
<accession>A0ABP9C7K8</accession>
<evidence type="ECO:0000256" key="1">
    <source>
        <dbReference type="SAM" id="Coils"/>
    </source>
</evidence>
<comment type="caution">
    <text evidence="2">The sequence shown here is derived from an EMBL/GenBank/DDBJ whole genome shotgun (WGS) entry which is preliminary data.</text>
</comment>
<keyword evidence="3" id="KW-1185">Reference proteome</keyword>